<accession>A0A3S0RV54</accession>
<keyword evidence="1 6" id="KW-0645">Protease</keyword>
<keyword evidence="4" id="KW-1133">Transmembrane helix</keyword>
<organism evidence="6 7">
    <name type="scientific">Lysinibacillus antri</name>
    <dbReference type="NCBI Taxonomy" id="2498145"/>
    <lineage>
        <taxon>Bacteria</taxon>
        <taxon>Bacillati</taxon>
        <taxon>Bacillota</taxon>
        <taxon>Bacilli</taxon>
        <taxon>Bacillales</taxon>
        <taxon>Bacillaceae</taxon>
        <taxon>Lysinibacillus</taxon>
    </lineage>
</organism>
<evidence type="ECO:0000256" key="3">
    <source>
        <dbReference type="ARBA" id="ARBA00022825"/>
    </source>
</evidence>
<dbReference type="GO" id="GO:0004252">
    <property type="term" value="F:serine-type endopeptidase activity"/>
    <property type="evidence" value="ECO:0007669"/>
    <property type="project" value="InterPro"/>
</dbReference>
<keyword evidence="3" id="KW-0720">Serine protease</keyword>
<dbReference type="Gene3D" id="2.40.10.120">
    <property type="match status" value="1"/>
</dbReference>
<keyword evidence="4" id="KW-0472">Membrane</keyword>
<feature type="domain" description="TcaA protein NTF2-like" evidence="5">
    <location>
        <begin position="341"/>
        <end position="453"/>
    </location>
</feature>
<evidence type="ECO:0000256" key="1">
    <source>
        <dbReference type="ARBA" id="ARBA00022670"/>
    </source>
</evidence>
<dbReference type="InterPro" id="IPR001940">
    <property type="entry name" value="Peptidase_S1C"/>
</dbReference>
<evidence type="ECO:0000313" key="7">
    <source>
        <dbReference type="Proteomes" id="UP000287910"/>
    </source>
</evidence>
<feature type="transmembrane region" description="Helical" evidence="4">
    <location>
        <begin position="33"/>
        <end position="56"/>
    </location>
</feature>
<dbReference type="Pfam" id="PF13365">
    <property type="entry name" value="Trypsin_2"/>
    <property type="match status" value="1"/>
</dbReference>
<evidence type="ECO:0000256" key="4">
    <source>
        <dbReference type="SAM" id="Phobius"/>
    </source>
</evidence>
<dbReference type="RefSeq" id="WP_126659450.1">
    <property type="nucleotide sequence ID" value="NZ_RYYR01000015.1"/>
</dbReference>
<protein>
    <submittedName>
        <fullName evidence="6">Trypsin-like serine protease</fullName>
    </submittedName>
</protein>
<reference evidence="6 7" key="1">
    <citation type="submission" date="2018-12" db="EMBL/GenBank/DDBJ databases">
        <title>Lysinibacillus antri sp. nov., isolated from a cave soil.</title>
        <authorList>
            <person name="Narsing Rao M.P."/>
            <person name="Zhang H."/>
            <person name="Dong Z.-Y."/>
            <person name="Niu X.-K."/>
            <person name="Zhang K."/>
            <person name="Fang B.-Z."/>
            <person name="Kang Y.-Q."/>
            <person name="Xiao M."/>
            <person name="Li W.-J."/>
        </authorList>
    </citation>
    <scope>NUCLEOTIDE SEQUENCE [LARGE SCALE GENOMIC DNA]</scope>
    <source>
        <strain evidence="6 7">SYSU K30002</strain>
    </source>
</reference>
<dbReference type="InterPro" id="IPR051201">
    <property type="entry name" value="Chloro_Bact_Ser_Proteases"/>
</dbReference>
<comment type="caution">
    <text evidence="6">The sequence shown here is derived from an EMBL/GenBank/DDBJ whole genome shotgun (WGS) entry which is preliminary data.</text>
</comment>
<dbReference type="GO" id="GO:0006508">
    <property type="term" value="P:proteolysis"/>
    <property type="evidence" value="ECO:0007669"/>
    <property type="project" value="UniProtKB-KW"/>
</dbReference>
<evidence type="ECO:0000259" key="5">
    <source>
        <dbReference type="Pfam" id="PF22819"/>
    </source>
</evidence>
<dbReference type="PANTHER" id="PTHR43343:SF3">
    <property type="entry name" value="PROTEASE DO-LIKE 8, CHLOROPLASTIC"/>
    <property type="match status" value="1"/>
</dbReference>
<proteinExistence type="predicted"/>
<keyword evidence="7" id="KW-1185">Reference proteome</keyword>
<dbReference type="InterPro" id="IPR054528">
    <property type="entry name" value="TcaA_5th"/>
</dbReference>
<evidence type="ECO:0000313" key="6">
    <source>
        <dbReference type="EMBL" id="RUL51627.1"/>
    </source>
</evidence>
<keyword evidence="2" id="KW-0378">Hydrolase</keyword>
<gene>
    <name evidence="6" type="ORF">EK386_12205</name>
</gene>
<dbReference type="Proteomes" id="UP000287910">
    <property type="component" value="Unassembled WGS sequence"/>
</dbReference>
<sequence>MYCSNCGSKTEENGKFCAACGQNLKSKNPKNTWLIVGVCISLITTVGVCIGIFILLSNNNDKATQISTQPETPKIEQVTNVPAEKEMTEKEKTQVIKESMPKVFTIISQDSQGSGFLYQQGGYIVTNAHVVAGNTDVIVRNHAGQESPAQVIGISDRSDVALLLAKDYVNAQPFEIEKEKSVVGTEVIAIGSPQGFENSASIGYLTGTNRNMEYGFVYEELYQIDAQISQGSSGGPLVDGKTGKVIGINSLLYTPNNSFGFSIPLYTVTSLVDGWIHEPMSKNAVASLFGVYEEFTYSDPAQDYYYEEEYADYWDEYGTEEYYDEEYYNDYWDEYSYSFDEESLTNFILSFREYYELALYYEEFYWISDMLDPNSNAYVEMEEYINEIAGQNFTFDFLNNSVTNVEMYGDYAVVSTNEQFNFYNGTGEEKYYDRYKEYTVLINEEGYYQISEIYIYE</sequence>
<dbReference type="InterPro" id="IPR009003">
    <property type="entry name" value="Peptidase_S1_PA"/>
</dbReference>
<dbReference type="SUPFAM" id="SSF50494">
    <property type="entry name" value="Trypsin-like serine proteases"/>
    <property type="match status" value="1"/>
</dbReference>
<dbReference type="EMBL" id="RYYR01000015">
    <property type="protein sequence ID" value="RUL51627.1"/>
    <property type="molecule type" value="Genomic_DNA"/>
</dbReference>
<keyword evidence="4" id="KW-0812">Transmembrane</keyword>
<dbReference type="AlphaFoldDB" id="A0A3S0RV54"/>
<name>A0A3S0RV54_9BACI</name>
<evidence type="ECO:0000256" key="2">
    <source>
        <dbReference type="ARBA" id="ARBA00022801"/>
    </source>
</evidence>
<dbReference type="PANTHER" id="PTHR43343">
    <property type="entry name" value="PEPTIDASE S12"/>
    <property type="match status" value="1"/>
</dbReference>
<dbReference type="Pfam" id="PF22819">
    <property type="entry name" value="TcaA_5th"/>
    <property type="match status" value="1"/>
</dbReference>
<dbReference type="PRINTS" id="PR00834">
    <property type="entry name" value="PROTEASES2C"/>
</dbReference>